<dbReference type="RefSeq" id="WP_127351931.1">
    <property type="nucleotide sequence ID" value="NZ_CP034791.1"/>
</dbReference>
<organism evidence="9 10">
    <name type="scientific">Caldicellulosiruptor changbaiensis</name>
    <dbReference type="NCBI Taxonomy" id="1222016"/>
    <lineage>
        <taxon>Bacteria</taxon>
        <taxon>Bacillati</taxon>
        <taxon>Bacillota</taxon>
        <taxon>Bacillota incertae sedis</taxon>
        <taxon>Caldicellulosiruptorales</taxon>
        <taxon>Caldicellulosiruptoraceae</taxon>
        <taxon>Caldicellulosiruptor</taxon>
    </lineage>
</organism>
<keyword evidence="9" id="KW-0548">Nucleotidyltransferase</keyword>
<dbReference type="AlphaFoldDB" id="A0A3T0D603"/>
<keyword evidence="7" id="KW-0501">Molybdenum cofactor biosynthesis</keyword>
<evidence type="ECO:0000256" key="1">
    <source>
        <dbReference type="ARBA" id="ARBA00022490"/>
    </source>
</evidence>
<evidence type="ECO:0000256" key="2">
    <source>
        <dbReference type="ARBA" id="ARBA00022679"/>
    </source>
</evidence>
<keyword evidence="6" id="KW-0342">GTP-binding</keyword>
<dbReference type="InterPro" id="IPR013482">
    <property type="entry name" value="Molybde_CF_guanTrfase"/>
</dbReference>
<dbReference type="GO" id="GO:0016779">
    <property type="term" value="F:nucleotidyltransferase activity"/>
    <property type="evidence" value="ECO:0007669"/>
    <property type="project" value="UniProtKB-KW"/>
</dbReference>
<evidence type="ECO:0000256" key="5">
    <source>
        <dbReference type="ARBA" id="ARBA00022842"/>
    </source>
</evidence>
<proteinExistence type="predicted"/>
<protein>
    <submittedName>
        <fullName evidence="9">Molybdenum cofactor guanylyltransferase</fullName>
    </submittedName>
</protein>
<reference evidence="9 10" key="1">
    <citation type="submission" date="2018-12" db="EMBL/GenBank/DDBJ databases">
        <title>Genome sequence from the cellulolytic species, Caldicellulosiruptor changbaiensis.</title>
        <authorList>
            <person name="Blumer-Schuette S.E."/>
            <person name="Mendoza C."/>
        </authorList>
    </citation>
    <scope>NUCLEOTIDE SEQUENCE [LARGE SCALE GENOMIC DNA]</scope>
    <source>
        <strain evidence="9 10">CBS-Z</strain>
    </source>
</reference>
<dbReference type="Gene3D" id="3.90.550.10">
    <property type="entry name" value="Spore Coat Polysaccharide Biosynthesis Protein SpsA, Chain A"/>
    <property type="match status" value="1"/>
</dbReference>
<sequence>MKNLFILAGGKSSRLGFDKLNITICGKNVVEIIDQNIGDLFDQKFIVVKEEKVLKLKNFKVIKDALKIDAPVAGVITSLIYSQSDKNFICACDMPFINRELVRYMLQFEGYDAVVPFYNGYFEPLCCVYSKTFLKSALECVSKGILSLNFALKNSNIKKIELNEILQFDSMLMSFKNINTIQDLEEANEQFKSAFAEHV</sequence>
<dbReference type="Proteomes" id="UP000282930">
    <property type="component" value="Chromosome"/>
</dbReference>
<evidence type="ECO:0000256" key="3">
    <source>
        <dbReference type="ARBA" id="ARBA00022723"/>
    </source>
</evidence>
<evidence type="ECO:0000256" key="6">
    <source>
        <dbReference type="ARBA" id="ARBA00023134"/>
    </source>
</evidence>
<dbReference type="CDD" id="cd02503">
    <property type="entry name" value="MobA"/>
    <property type="match status" value="1"/>
</dbReference>
<keyword evidence="4" id="KW-0547">Nucleotide-binding</keyword>
<dbReference type="SUPFAM" id="SSF53448">
    <property type="entry name" value="Nucleotide-diphospho-sugar transferases"/>
    <property type="match status" value="1"/>
</dbReference>
<gene>
    <name evidence="9" type="ORF">ELD05_07420</name>
</gene>
<dbReference type="Pfam" id="PF12804">
    <property type="entry name" value="NTP_transf_3"/>
    <property type="match status" value="1"/>
</dbReference>
<dbReference type="KEGG" id="ccha:ELD05_07420"/>
<dbReference type="PANTHER" id="PTHR19136">
    <property type="entry name" value="MOLYBDENUM COFACTOR GUANYLYLTRANSFERASE"/>
    <property type="match status" value="1"/>
</dbReference>
<evidence type="ECO:0000313" key="10">
    <source>
        <dbReference type="Proteomes" id="UP000282930"/>
    </source>
</evidence>
<keyword evidence="2 9" id="KW-0808">Transferase</keyword>
<accession>A0A3T0D603</accession>
<dbReference type="GO" id="GO:0005525">
    <property type="term" value="F:GTP binding"/>
    <property type="evidence" value="ECO:0007669"/>
    <property type="project" value="UniProtKB-KW"/>
</dbReference>
<dbReference type="EMBL" id="CP034791">
    <property type="protein sequence ID" value="AZT90489.1"/>
    <property type="molecule type" value="Genomic_DNA"/>
</dbReference>
<name>A0A3T0D603_9FIRM</name>
<keyword evidence="1" id="KW-0963">Cytoplasm</keyword>
<dbReference type="PANTHER" id="PTHR19136:SF81">
    <property type="entry name" value="MOLYBDENUM COFACTOR GUANYLYLTRANSFERASE"/>
    <property type="match status" value="1"/>
</dbReference>
<evidence type="ECO:0000256" key="7">
    <source>
        <dbReference type="ARBA" id="ARBA00023150"/>
    </source>
</evidence>
<feature type="domain" description="MobA-like NTP transferase" evidence="8">
    <location>
        <begin position="5"/>
        <end position="141"/>
    </location>
</feature>
<dbReference type="InterPro" id="IPR025877">
    <property type="entry name" value="MobA-like_NTP_Trfase"/>
</dbReference>
<keyword evidence="10" id="KW-1185">Reference proteome</keyword>
<evidence type="ECO:0000256" key="4">
    <source>
        <dbReference type="ARBA" id="ARBA00022741"/>
    </source>
</evidence>
<evidence type="ECO:0000313" key="9">
    <source>
        <dbReference type="EMBL" id="AZT90489.1"/>
    </source>
</evidence>
<keyword evidence="3" id="KW-0479">Metal-binding</keyword>
<dbReference type="InterPro" id="IPR029044">
    <property type="entry name" value="Nucleotide-diphossugar_trans"/>
</dbReference>
<evidence type="ECO:0000259" key="8">
    <source>
        <dbReference type="Pfam" id="PF12804"/>
    </source>
</evidence>
<dbReference type="GO" id="GO:0006777">
    <property type="term" value="P:Mo-molybdopterin cofactor biosynthetic process"/>
    <property type="evidence" value="ECO:0007669"/>
    <property type="project" value="UniProtKB-KW"/>
</dbReference>
<dbReference type="GO" id="GO:0046872">
    <property type="term" value="F:metal ion binding"/>
    <property type="evidence" value="ECO:0007669"/>
    <property type="project" value="UniProtKB-KW"/>
</dbReference>
<keyword evidence="5" id="KW-0460">Magnesium</keyword>